<feature type="domain" description="F-box" evidence="1">
    <location>
        <begin position="70"/>
        <end position="129"/>
    </location>
</feature>
<evidence type="ECO:0000313" key="2">
    <source>
        <dbReference type="EMBL" id="KAJ3494043.1"/>
    </source>
</evidence>
<dbReference type="AlphaFoldDB" id="A0A9W8JPR6"/>
<dbReference type="SUPFAM" id="SSF52047">
    <property type="entry name" value="RNI-like"/>
    <property type="match status" value="1"/>
</dbReference>
<sequence length="499" mass="57914">MLCDLCQAGRSDIPRDSACEVVDGEPCDPCLKITDLDIQISNVEVILKRLTDTRRILQTARNHIHDPIVNHLPPELIQRIFSLYAHSDDDDTSAYIQKEKFVPLVLGAICKTWREIAWNTPDLWTRLSFSVDSNIKKNMVREREMSFQWLSRTGDLPLSLYMDRARWESSSPQRSQMARSWVGFIQDLMNEFGNRFRVLDVELPVKIFFPVMSKARLSSQLKRLAIRINYCDSALEVFSLSTDTLEPEYVSLSRIEPRLVKISWNNVTELALHEYTGDACSDIFVYAPSLVSCQLRSIQPDSNQQLQSITHLQLRHLIIKSPADNFLKRATFPELKTLSMEYAAVSTMRDFVSRSCCNLKTLEVTLRFYKETANSLFELLQEPYLHSLKSLNINLRGLANRERIFSAFPEKPAFLPVLQSITYNCWDQGLQFAWVLPLMLSTKFRPLSTIKIKHPDDIYEDENLRHFFEFRRCNPDITLEFLDLDPDFIQKQAKRLGLE</sequence>
<keyword evidence="3" id="KW-1185">Reference proteome</keyword>
<gene>
    <name evidence="2" type="ORF">NLJ89_g10892</name>
</gene>
<evidence type="ECO:0000313" key="3">
    <source>
        <dbReference type="Proteomes" id="UP001148786"/>
    </source>
</evidence>
<evidence type="ECO:0000259" key="1">
    <source>
        <dbReference type="Pfam" id="PF12937"/>
    </source>
</evidence>
<dbReference type="InterPro" id="IPR032675">
    <property type="entry name" value="LRR_dom_sf"/>
</dbReference>
<dbReference type="Gene3D" id="3.80.10.10">
    <property type="entry name" value="Ribonuclease Inhibitor"/>
    <property type="match status" value="1"/>
</dbReference>
<dbReference type="Proteomes" id="UP001148786">
    <property type="component" value="Unassembled WGS sequence"/>
</dbReference>
<organism evidence="2 3">
    <name type="scientific">Agrocybe chaxingu</name>
    <dbReference type="NCBI Taxonomy" id="84603"/>
    <lineage>
        <taxon>Eukaryota</taxon>
        <taxon>Fungi</taxon>
        <taxon>Dikarya</taxon>
        <taxon>Basidiomycota</taxon>
        <taxon>Agaricomycotina</taxon>
        <taxon>Agaricomycetes</taxon>
        <taxon>Agaricomycetidae</taxon>
        <taxon>Agaricales</taxon>
        <taxon>Agaricineae</taxon>
        <taxon>Strophariaceae</taxon>
        <taxon>Agrocybe</taxon>
    </lineage>
</organism>
<dbReference type="OrthoDB" id="2269034at2759"/>
<protein>
    <recommendedName>
        <fullName evidence="1">F-box domain-containing protein</fullName>
    </recommendedName>
</protein>
<accession>A0A9W8JPR6</accession>
<proteinExistence type="predicted"/>
<name>A0A9W8JPR6_9AGAR</name>
<dbReference type="EMBL" id="JANKHO010002185">
    <property type="protein sequence ID" value="KAJ3494043.1"/>
    <property type="molecule type" value="Genomic_DNA"/>
</dbReference>
<reference evidence="2" key="1">
    <citation type="submission" date="2022-07" db="EMBL/GenBank/DDBJ databases">
        <title>Genome Sequence of Agrocybe chaxingu.</title>
        <authorList>
            <person name="Buettner E."/>
        </authorList>
    </citation>
    <scope>NUCLEOTIDE SEQUENCE</scope>
    <source>
        <strain evidence="2">MP-N11</strain>
    </source>
</reference>
<dbReference type="Pfam" id="PF12937">
    <property type="entry name" value="F-box-like"/>
    <property type="match status" value="1"/>
</dbReference>
<dbReference type="InterPro" id="IPR001810">
    <property type="entry name" value="F-box_dom"/>
</dbReference>
<comment type="caution">
    <text evidence="2">The sequence shown here is derived from an EMBL/GenBank/DDBJ whole genome shotgun (WGS) entry which is preliminary data.</text>
</comment>